<evidence type="ECO:0000256" key="1">
    <source>
        <dbReference type="SAM" id="MobiDB-lite"/>
    </source>
</evidence>
<dbReference type="EMBL" id="JBGFUD010002836">
    <property type="protein sequence ID" value="MFH4978069.1"/>
    <property type="molecule type" value="Genomic_DNA"/>
</dbReference>
<evidence type="ECO:0000313" key="3">
    <source>
        <dbReference type="Proteomes" id="UP001608902"/>
    </source>
</evidence>
<dbReference type="Proteomes" id="UP001608902">
    <property type="component" value="Unassembled WGS sequence"/>
</dbReference>
<proteinExistence type="predicted"/>
<feature type="compositionally biased region" description="Polar residues" evidence="1">
    <location>
        <begin position="321"/>
        <end position="335"/>
    </location>
</feature>
<feature type="compositionally biased region" description="Polar residues" evidence="1">
    <location>
        <begin position="83"/>
        <end position="129"/>
    </location>
</feature>
<keyword evidence="3" id="KW-1185">Reference proteome</keyword>
<organism evidence="2 3">
    <name type="scientific">Gnathostoma spinigerum</name>
    <dbReference type="NCBI Taxonomy" id="75299"/>
    <lineage>
        <taxon>Eukaryota</taxon>
        <taxon>Metazoa</taxon>
        <taxon>Ecdysozoa</taxon>
        <taxon>Nematoda</taxon>
        <taxon>Chromadorea</taxon>
        <taxon>Rhabditida</taxon>
        <taxon>Spirurina</taxon>
        <taxon>Gnathostomatomorpha</taxon>
        <taxon>Gnathostomatoidea</taxon>
        <taxon>Gnathostomatidae</taxon>
        <taxon>Gnathostoma</taxon>
    </lineage>
</organism>
<evidence type="ECO:0000313" key="2">
    <source>
        <dbReference type="EMBL" id="MFH4978069.1"/>
    </source>
</evidence>
<feature type="compositionally biased region" description="Acidic residues" evidence="1">
    <location>
        <begin position="311"/>
        <end position="320"/>
    </location>
</feature>
<feature type="region of interest" description="Disordered" evidence="1">
    <location>
        <begin position="76"/>
        <end position="151"/>
    </location>
</feature>
<feature type="region of interest" description="Disordered" evidence="1">
    <location>
        <begin position="311"/>
        <end position="335"/>
    </location>
</feature>
<feature type="compositionally biased region" description="Polar residues" evidence="1">
    <location>
        <begin position="137"/>
        <end position="151"/>
    </location>
</feature>
<sequence length="503" mass="55132">MDKSSTIVQPEAVVDAKCSGLTAIHTHKSTASSDIGSARRRAFILSHRKPGTALSSDSTPLASETVELTGQCMYKSKKPKVSSEMSSVNNMTESNSASKIAEKSSINLRTNSAVAGSLSGRNNEKSAGSTDKHSTDQKSLTENPNYAVNKSPFQRFSTSVDTPIAHDDFIGNGTNQDVMTAECRTKHQASNKYSKPALSRRHSVCTGHTFRAFLRGKNSRNSIGFLERSSSVGGYTPTEHGSTDSMRTGLNMIRTQNGHNHRGTLRNATTMSGAEVLKNSITPPGGMEIVVASVDDSLGFHASLLSLNTVNEDEEFDENQTEPNSTTDCSYPSETVSNSDCQTVSTYTSTYDFAKTTSKGSLYSHSKCSDLTCSLCRRSVSRPPLKPPADSMDMRLREELYEILKTVTFNFDDDPSAPFENYDCGLDSDSSLKNKTSSDSSFVAGRIRKYVYHNTPSVHTIYTFVAPRNLPSGYKPYTTRFHCELNDPYHICIEKNLQVFLEE</sequence>
<comment type="caution">
    <text evidence="2">The sequence shown here is derived from an EMBL/GenBank/DDBJ whole genome shotgun (WGS) entry which is preliminary data.</text>
</comment>
<reference evidence="2 3" key="1">
    <citation type="submission" date="2024-08" db="EMBL/GenBank/DDBJ databases">
        <title>Gnathostoma spinigerum genome.</title>
        <authorList>
            <person name="Gonzalez-Bertolin B."/>
            <person name="Monzon S."/>
            <person name="Zaballos A."/>
            <person name="Jimenez P."/>
            <person name="Dekumyoy P."/>
            <person name="Varona S."/>
            <person name="Cuesta I."/>
            <person name="Sumanam S."/>
            <person name="Adisakwattana P."/>
            <person name="Gasser R.B."/>
            <person name="Hernandez-Gonzalez A."/>
            <person name="Young N.D."/>
            <person name="Perteguer M.J."/>
        </authorList>
    </citation>
    <scope>NUCLEOTIDE SEQUENCE [LARGE SCALE GENOMIC DNA]</scope>
    <source>
        <strain evidence="2">AL3</strain>
        <tissue evidence="2">Liver</tissue>
    </source>
</reference>
<gene>
    <name evidence="2" type="ORF">AB6A40_004778</name>
</gene>
<name>A0ABD6EIV3_9BILA</name>
<accession>A0ABD6EIV3</accession>
<protein>
    <submittedName>
        <fullName evidence="2">Uncharacterized protein</fullName>
    </submittedName>
</protein>
<dbReference type="AlphaFoldDB" id="A0ABD6EIV3"/>